<dbReference type="GO" id="GO:0006206">
    <property type="term" value="P:pyrimidine nucleobase metabolic process"/>
    <property type="evidence" value="ECO:0007669"/>
    <property type="project" value="TreeGrafter"/>
</dbReference>
<sequence length="212" mass="24297">ILEYFNKLGIPEEKAAVLRERYFVEYGLSIRGMIQHHDVDPVAFGKDRAFNTFSKIEHNELILLKRVIDKEVDGRLPLETILKPDPELTKMLTELKMRKWILTNAGLEHAKRVLKIMGIDDQFEGITYCNYSEPDFPCKPEVEMYKRALKEANVPENCKCYFVDDSAVNVQAATKLGWVSVHVADDPKVSSAGDFQIDSVTQLPQVLPELWQ</sequence>
<dbReference type="Gene3D" id="1.10.150.450">
    <property type="match status" value="1"/>
</dbReference>
<name>A0A8H7UE27_MORIS</name>
<dbReference type="Gene3D" id="3.40.50.1000">
    <property type="entry name" value="HAD superfamily/HAD-like"/>
    <property type="match status" value="1"/>
</dbReference>
<dbReference type="InterPro" id="IPR052791">
    <property type="entry name" value="SSM1_domain"/>
</dbReference>
<dbReference type="AlphaFoldDB" id="A0A8H7UE27"/>
<evidence type="ECO:0000313" key="1">
    <source>
        <dbReference type="EMBL" id="KAG2178177.1"/>
    </source>
</evidence>
<dbReference type="Proteomes" id="UP000654370">
    <property type="component" value="Unassembled WGS sequence"/>
</dbReference>
<dbReference type="NCBIfam" id="TIGR01509">
    <property type="entry name" value="HAD-SF-IA-v3"/>
    <property type="match status" value="1"/>
</dbReference>
<keyword evidence="2" id="KW-1185">Reference proteome</keyword>
<evidence type="ECO:0000313" key="2">
    <source>
        <dbReference type="Proteomes" id="UP000654370"/>
    </source>
</evidence>
<dbReference type="InterPro" id="IPR023214">
    <property type="entry name" value="HAD_sf"/>
</dbReference>
<dbReference type="GO" id="GO:0009166">
    <property type="term" value="P:nucleotide catabolic process"/>
    <property type="evidence" value="ECO:0007669"/>
    <property type="project" value="TreeGrafter"/>
</dbReference>
<organism evidence="1 2">
    <name type="scientific">Mortierella isabellina</name>
    <name type="common">Filamentous fungus</name>
    <name type="synonym">Umbelopsis isabellina</name>
    <dbReference type="NCBI Taxonomy" id="91625"/>
    <lineage>
        <taxon>Eukaryota</taxon>
        <taxon>Fungi</taxon>
        <taxon>Fungi incertae sedis</taxon>
        <taxon>Mucoromycota</taxon>
        <taxon>Mucoromycotina</taxon>
        <taxon>Umbelopsidomycetes</taxon>
        <taxon>Umbelopsidales</taxon>
        <taxon>Umbelopsidaceae</taxon>
        <taxon>Umbelopsis</taxon>
    </lineage>
</organism>
<dbReference type="EMBL" id="JAEPQZ010000008">
    <property type="protein sequence ID" value="KAG2178177.1"/>
    <property type="molecule type" value="Genomic_DNA"/>
</dbReference>
<dbReference type="OrthoDB" id="1065058at2759"/>
<dbReference type="InterPro" id="IPR036412">
    <property type="entry name" value="HAD-like_sf"/>
</dbReference>
<proteinExistence type="predicted"/>
<evidence type="ECO:0008006" key="3">
    <source>
        <dbReference type="Google" id="ProtNLM"/>
    </source>
</evidence>
<protein>
    <recommendedName>
        <fullName evidence="3">Pyrimidine 5-nucleotidase</fullName>
    </recommendedName>
</protein>
<comment type="caution">
    <text evidence="1">The sequence shown here is derived from an EMBL/GenBank/DDBJ whole genome shotgun (WGS) entry which is preliminary data.</text>
</comment>
<dbReference type="SUPFAM" id="SSF56784">
    <property type="entry name" value="HAD-like"/>
    <property type="match status" value="1"/>
</dbReference>
<dbReference type="PANTHER" id="PTHR47438:SF1">
    <property type="entry name" value="PHOSPHATE METABOLISM PROTEIN 8-RELATED"/>
    <property type="match status" value="1"/>
</dbReference>
<accession>A0A8H7UE27</accession>
<dbReference type="InterPro" id="IPR006439">
    <property type="entry name" value="HAD-SF_hydro_IA"/>
</dbReference>
<dbReference type="GO" id="GO:0008252">
    <property type="term" value="F:nucleotidase activity"/>
    <property type="evidence" value="ECO:0007669"/>
    <property type="project" value="TreeGrafter"/>
</dbReference>
<gene>
    <name evidence="1" type="ORF">INT43_003430</name>
</gene>
<dbReference type="PANTHER" id="PTHR47438">
    <property type="entry name" value="PHOSPHATE METABOLISM PROTEIN 8-RELATED"/>
    <property type="match status" value="1"/>
</dbReference>
<feature type="non-terminal residue" evidence="1">
    <location>
        <position position="1"/>
    </location>
</feature>
<reference evidence="1" key="1">
    <citation type="submission" date="2020-12" db="EMBL/GenBank/DDBJ databases">
        <title>Metabolic potential, ecology and presence of endohyphal bacteria is reflected in genomic diversity of Mucoromycotina.</title>
        <authorList>
            <person name="Muszewska A."/>
            <person name="Okrasinska A."/>
            <person name="Steczkiewicz K."/>
            <person name="Drgas O."/>
            <person name="Orlowska M."/>
            <person name="Perlinska-Lenart U."/>
            <person name="Aleksandrzak-Piekarczyk T."/>
            <person name="Szatraj K."/>
            <person name="Zielenkiewicz U."/>
            <person name="Pilsyk S."/>
            <person name="Malc E."/>
            <person name="Mieczkowski P."/>
            <person name="Kruszewska J.S."/>
            <person name="Biernat P."/>
            <person name="Pawlowska J."/>
        </authorList>
    </citation>
    <scope>NUCLEOTIDE SEQUENCE</scope>
    <source>
        <strain evidence="1">WA0000067209</strain>
    </source>
</reference>
<dbReference type="Pfam" id="PF00702">
    <property type="entry name" value="Hydrolase"/>
    <property type="match status" value="1"/>
</dbReference>